<evidence type="ECO:0000259" key="4">
    <source>
        <dbReference type="PROSITE" id="PS50103"/>
    </source>
</evidence>
<evidence type="ECO:0000256" key="3">
    <source>
        <dbReference type="SAM" id="MobiDB-lite"/>
    </source>
</evidence>
<dbReference type="PANTHER" id="PTHR15092:SF37">
    <property type="entry name" value="TARGET OF EGR1 PROTEIN 1"/>
    <property type="match status" value="1"/>
</dbReference>
<dbReference type="Pfam" id="PF04857">
    <property type="entry name" value="CAF1"/>
    <property type="match status" value="2"/>
</dbReference>
<organism evidence="5 6">
    <name type="scientific">Gigaspora margarita</name>
    <dbReference type="NCBI Taxonomy" id="4874"/>
    <lineage>
        <taxon>Eukaryota</taxon>
        <taxon>Fungi</taxon>
        <taxon>Fungi incertae sedis</taxon>
        <taxon>Mucoromycota</taxon>
        <taxon>Glomeromycotina</taxon>
        <taxon>Glomeromycetes</taxon>
        <taxon>Diversisporales</taxon>
        <taxon>Gigasporaceae</taxon>
        <taxon>Gigaspora</taxon>
    </lineage>
</organism>
<dbReference type="InterPro" id="IPR012337">
    <property type="entry name" value="RNaseH-like_sf"/>
</dbReference>
<sequence length="438" mass="50530">MRPQPPDFTDVTKDNISSLEHIIKNALNRASFIALDTEFTGLGGKEANTRASNIEERYINLCKVVKTHAVVAFGITVFEDLTESGQVASEGLEKQYNVYNFNFTLFSQVDYIMSPRSLQFLSDSGFDFNKQIRRGIPYTPGRDPTSANSNDPNAILRSIFFHILTRNVPIVVHNGFLDLIYIYYSFYAELPEKLSTFIADLTEMFPAGIVDTKYIADYVTREKSSFLAYLFRKYEREQVDHKNAGDKNYLLIRIQKGCDNSQWTNMDVYEKTHTDVISTKRPLEQRYCEQYAMHGFCSQRMRCGNSHDLDFILDEQAKEVNSKRKRRKGSKNHSEEIRQAHMNEESSDNSIEHVSASMPPTVIPSTKPDQYYNYHSAHFDAYMTGFIFARQLMKYTSATVMNEYKNKLYLISKNIPLLVEKSQFSKTSIGHQEKQKSL</sequence>
<dbReference type="PROSITE" id="PS50103">
    <property type="entry name" value="ZF_C3H1"/>
    <property type="match status" value="1"/>
</dbReference>
<feature type="zinc finger region" description="C3H1-type" evidence="2">
    <location>
        <begin position="282"/>
        <end position="310"/>
    </location>
</feature>
<dbReference type="InterPro" id="IPR000571">
    <property type="entry name" value="Znf_CCCH"/>
</dbReference>
<feature type="domain" description="C3H1-type" evidence="4">
    <location>
        <begin position="282"/>
        <end position="310"/>
    </location>
</feature>
<keyword evidence="6" id="KW-1185">Reference proteome</keyword>
<evidence type="ECO:0000256" key="2">
    <source>
        <dbReference type="PROSITE-ProRule" id="PRU00723"/>
    </source>
</evidence>
<evidence type="ECO:0000313" key="6">
    <source>
        <dbReference type="Proteomes" id="UP000789901"/>
    </source>
</evidence>
<keyword evidence="2" id="KW-0862">Zinc</keyword>
<dbReference type="Proteomes" id="UP000789901">
    <property type="component" value="Unassembled WGS sequence"/>
</dbReference>
<accession>A0ABM8VXP5</accession>
<dbReference type="InterPro" id="IPR051181">
    <property type="entry name" value="CAF1_poly(A)_ribonucleases"/>
</dbReference>
<reference evidence="5 6" key="1">
    <citation type="submission" date="2021-06" db="EMBL/GenBank/DDBJ databases">
        <authorList>
            <person name="Kallberg Y."/>
            <person name="Tangrot J."/>
            <person name="Rosling A."/>
        </authorList>
    </citation>
    <scope>NUCLEOTIDE SEQUENCE [LARGE SCALE GENOMIC DNA]</scope>
    <source>
        <strain evidence="5 6">120-4 pot B 10/14</strain>
    </source>
</reference>
<protein>
    <submittedName>
        <fullName evidence="5">14457_t:CDS:1</fullName>
    </submittedName>
</protein>
<dbReference type="PANTHER" id="PTHR15092">
    <property type="entry name" value="POLY A -SPECIFIC RIBONUCLEASE/TARGET OF EGR1, MEMBER 1"/>
    <property type="match status" value="1"/>
</dbReference>
<proteinExistence type="inferred from homology"/>
<dbReference type="InterPro" id="IPR006941">
    <property type="entry name" value="RNase_CAF1"/>
</dbReference>
<keyword evidence="2" id="KW-0479">Metal-binding</keyword>
<keyword evidence="2" id="KW-0863">Zinc-finger</keyword>
<name>A0ABM8VXP5_GIGMA</name>
<dbReference type="SUPFAM" id="SSF53098">
    <property type="entry name" value="Ribonuclease H-like"/>
    <property type="match status" value="1"/>
</dbReference>
<comment type="caution">
    <text evidence="5">The sequence shown here is derived from an EMBL/GenBank/DDBJ whole genome shotgun (WGS) entry which is preliminary data.</text>
</comment>
<evidence type="ECO:0000313" key="5">
    <source>
        <dbReference type="EMBL" id="CAG8472766.1"/>
    </source>
</evidence>
<dbReference type="InterPro" id="IPR036397">
    <property type="entry name" value="RNaseH_sf"/>
</dbReference>
<dbReference type="Gene3D" id="3.30.420.10">
    <property type="entry name" value="Ribonuclease H-like superfamily/Ribonuclease H"/>
    <property type="match status" value="2"/>
</dbReference>
<comment type="similarity">
    <text evidence="1">Belongs to the CAF1 family.</text>
</comment>
<dbReference type="EMBL" id="CAJVQB010000174">
    <property type="protein sequence ID" value="CAG8472766.1"/>
    <property type="molecule type" value="Genomic_DNA"/>
</dbReference>
<evidence type="ECO:0000256" key="1">
    <source>
        <dbReference type="ARBA" id="ARBA00008372"/>
    </source>
</evidence>
<gene>
    <name evidence="5" type="ORF">GMARGA_LOCUS857</name>
</gene>
<feature type="region of interest" description="Disordered" evidence="3">
    <location>
        <begin position="341"/>
        <end position="362"/>
    </location>
</feature>